<dbReference type="Gene3D" id="3.40.190.10">
    <property type="entry name" value="Periplasmic binding protein-like II"/>
    <property type="match status" value="2"/>
</dbReference>
<dbReference type="Pfam" id="PF03466">
    <property type="entry name" value="LysR_substrate"/>
    <property type="match status" value="1"/>
</dbReference>
<keyword evidence="5" id="KW-0804">Transcription</keyword>
<evidence type="ECO:0000313" key="8">
    <source>
        <dbReference type="Proteomes" id="UP000682802"/>
    </source>
</evidence>
<keyword evidence="4" id="KW-0010">Activator</keyword>
<evidence type="ECO:0000313" key="7">
    <source>
        <dbReference type="EMBL" id="QWG09185.1"/>
    </source>
</evidence>
<name>A0ABX8H216_9BACT</name>
<dbReference type="SUPFAM" id="SSF46785">
    <property type="entry name" value="Winged helix' DNA-binding domain"/>
    <property type="match status" value="1"/>
</dbReference>
<organism evidence="7 8">
    <name type="scientific">Flammeovirga kamogawensis</name>
    <dbReference type="NCBI Taxonomy" id="373891"/>
    <lineage>
        <taxon>Bacteria</taxon>
        <taxon>Pseudomonadati</taxon>
        <taxon>Bacteroidota</taxon>
        <taxon>Cytophagia</taxon>
        <taxon>Cytophagales</taxon>
        <taxon>Flammeovirgaceae</taxon>
        <taxon>Flammeovirga</taxon>
    </lineage>
</organism>
<dbReference type="Proteomes" id="UP000682802">
    <property type="component" value="Chromosome 1"/>
</dbReference>
<dbReference type="Pfam" id="PF00126">
    <property type="entry name" value="HTH_1"/>
    <property type="match status" value="1"/>
</dbReference>
<reference evidence="7 8" key="1">
    <citation type="submission" date="2021-05" db="EMBL/GenBank/DDBJ databases">
        <title>Comparative genomic studies on the polysaccharide-degrading batcterial strains of the Flammeovirga genus.</title>
        <authorList>
            <person name="Zewei F."/>
            <person name="Zheng Z."/>
            <person name="Yu L."/>
            <person name="Ruyue G."/>
            <person name="Yanhong M."/>
            <person name="Yuanyuan C."/>
            <person name="Jingyan G."/>
            <person name="Wenjun H."/>
        </authorList>
    </citation>
    <scope>NUCLEOTIDE SEQUENCE [LARGE SCALE GENOMIC DNA]</scope>
    <source>
        <strain evidence="7 8">YS10</strain>
    </source>
</reference>
<keyword evidence="2" id="KW-0805">Transcription regulation</keyword>
<sequence length="315" mass="35804">MMTITQLEYIVAVDQYQNFSIAAEKCNVTQPTLSMQIKKLEDILDVVIFDRGKQPIIPTEIGKKIIEQGKVILSEAKKVNDIILQHKGEINGELKVGIIPTLAPYLLPLFAGSISKKYPNLQLTVKELQTEEIIQHLHKDLIDVGLLVTPINEKGITERPLFYEEILVYTNPEYKFEKQLEVSLADLTSPDIWLLSAGHCFRDQMINLCSYQSKNKMNSNLPISYESGSLETLIRLVDKEGGFTLLPELAVDELSEDAQEHIRTFTEERPMREVSIVHARNFAKASLIDALSKTIQECVPKELLTRDRGNVVEWR</sequence>
<accession>A0ABX8H216</accession>
<dbReference type="PANTHER" id="PTHR30346:SF26">
    <property type="entry name" value="HYDROGEN PEROXIDE-INDUCIBLE GENES ACTIVATOR"/>
    <property type="match status" value="1"/>
</dbReference>
<dbReference type="InterPro" id="IPR005119">
    <property type="entry name" value="LysR_subst-bd"/>
</dbReference>
<dbReference type="InterPro" id="IPR036388">
    <property type="entry name" value="WH-like_DNA-bd_sf"/>
</dbReference>
<dbReference type="InterPro" id="IPR036390">
    <property type="entry name" value="WH_DNA-bd_sf"/>
</dbReference>
<dbReference type="PANTHER" id="PTHR30346">
    <property type="entry name" value="TRANSCRIPTIONAL DUAL REGULATOR HCAR-RELATED"/>
    <property type="match status" value="1"/>
</dbReference>
<evidence type="ECO:0000256" key="4">
    <source>
        <dbReference type="ARBA" id="ARBA00023159"/>
    </source>
</evidence>
<dbReference type="SUPFAM" id="SSF53850">
    <property type="entry name" value="Periplasmic binding protein-like II"/>
    <property type="match status" value="1"/>
</dbReference>
<feature type="domain" description="HTH lysR-type" evidence="6">
    <location>
        <begin position="2"/>
        <end position="59"/>
    </location>
</feature>
<dbReference type="CDD" id="cd08411">
    <property type="entry name" value="PBP2_OxyR"/>
    <property type="match status" value="1"/>
</dbReference>
<protein>
    <submittedName>
        <fullName evidence="7">LysR family transcriptional regulator</fullName>
    </submittedName>
</protein>
<dbReference type="PROSITE" id="PS50931">
    <property type="entry name" value="HTH_LYSR"/>
    <property type="match status" value="1"/>
</dbReference>
<evidence type="ECO:0000256" key="1">
    <source>
        <dbReference type="ARBA" id="ARBA00009437"/>
    </source>
</evidence>
<comment type="similarity">
    <text evidence="1">Belongs to the LysR transcriptional regulatory family.</text>
</comment>
<evidence type="ECO:0000256" key="5">
    <source>
        <dbReference type="ARBA" id="ARBA00023163"/>
    </source>
</evidence>
<keyword evidence="3" id="KW-0238">DNA-binding</keyword>
<evidence type="ECO:0000256" key="2">
    <source>
        <dbReference type="ARBA" id="ARBA00023015"/>
    </source>
</evidence>
<dbReference type="PRINTS" id="PR00039">
    <property type="entry name" value="HTHLYSR"/>
</dbReference>
<dbReference type="InterPro" id="IPR000847">
    <property type="entry name" value="LysR_HTH_N"/>
</dbReference>
<evidence type="ECO:0000259" key="6">
    <source>
        <dbReference type="PROSITE" id="PS50931"/>
    </source>
</evidence>
<dbReference type="Gene3D" id="1.10.10.10">
    <property type="entry name" value="Winged helix-like DNA-binding domain superfamily/Winged helix DNA-binding domain"/>
    <property type="match status" value="1"/>
</dbReference>
<dbReference type="EMBL" id="CP076128">
    <property type="protein sequence ID" value="QWG09185.1"/>
    <property type="molecule type" value="Genomic_DNA"/>
</dbReference>
<proteinExistence type="inferred from homology"/>
<evidence type="ECO:0000256" key="3">
    <source>
        <dbReference type="ARBA" id="ARBA00023125"/>
    </source>
</evidence>
<gene>
    <name evidence="7" type="ORF">KM029_08940</name>
</gene>
<keyword evidence="8" id="KW-1185">Reference proteome</keyword>